<dbReference type="GO" id="GO:0019901">
    <property type="term" value="F:protein kinase binding"/>
    <property type="evidence" value="ECO:0007669"/>
    <property type="project" value="TreeGrafter"/>
</dbReference>
<dbReference type="EMBL" id="KV875098">
    <property type="protein sequence ID" value="OIW29135.1"/>
    <property type="molecule type" value="Genomic_DNA"/>
</dbReference>
<dbReference type="GO" id="GO:0005634">
    <property type="term" value="C:nucleus"/>
    <property type="evidence" value="ECO:0007669"/>
    <property type="project" value="TreeGrafter"/>
</dbReference>
<dbReference type="InterPro" id="IPR050827">
    <property type="entry name" value="CRP1_MDG1_kinase"/>
</dbReference>
<accession>A0A1J7ING8</accession>
<dbReference type="STRING" id="1408157.A0A1J7ING8"/>
<keyword evidence="2" id="KW-0732">Signal</keyword>
<feature type="chain" id="PRO_5012136842" description="AMP-activated protein kinase glycogen-binding domain-containing protein" evidence="2">
    <location>
        <begin position="22"/>
        <end position="187"/>
    </location>
</feature>
<feature type="signal peptide" evidence="2">
    <location>
        <begin position="1"/>
        <end position="21"/>
    </location>
</feature>
<organism evidence="4 5">
    <name type="scientific">Coniochaeta ligniaria NRRL 30616</name>
    <dbReference type="NCBI Taxonomy" id="1408157"/>
    <lineage>
        <taxon>Eukaryota</taxon>
        <taxon>Fungi</taxon>
        <taxon>Dikarya</taxon>
        <taxon>Ascomycota</taxon>
        <taxon>Pezizomycotina</taxon>
        <taxon>Sordariomycetes</taxon>
        <taxon>Sordariomycetidae</taxon>
        <taxon>Coniochaetales</taxon>
        <taxon>Coniochaetaceae</taxon>
        <taxon>Coniochaeta</taxon>
    </lineage>
</organism>
<reference evidence="4 5" key="1">
    <citation type="submission" date="2016-10" db="EMBL/GenBank/DDBJ databases">
        <title>Draft genome sequence of Coniochaeta ligniaria NRRL30616, a lignocellulolytic fungus for bioabatement of inhibitors in plant biomass hydrolysates.</title>
        <authorList>
            <consortium name="DOE Joint Genome Institute"/>
            <person name="Jimenez D.J."/>
            <person name="Hector R.E."/>
            <person name="Riley R."/>
            <person name="Sun H."/>
            <person name="Grigoriev I.V."/>
            <person name="Van Elsas J.D."/>
            <person name="Nichols N.N."/>
        </authorList>
    </citation>
    <scope>NUCLEOTIDE SEQUENCE [LARGE SCALE GENOMIC DNA]</scope>
    <source>
        <strain evidence="4 5">NRRL 30616</strain>
    </source>
</reference>
<dbReference type="GO" id="GO:0007165">
    <property type="term" value="P:signal transduction"/>
    <property type="evidence" value="ECO:0007669"/>
    <property type="project" value="TreeGrafter"/>
</dbReference>
<evidence type="ECO:0000256" key="2">
    <source>
        <dbReference type="SAM" id="SignalP"/>
    </source>
</evidence>
<comment type="similarity">
    <text evidence="1">Belongs to the CRP1/MDG1 family.</text>
</comment>
<dbReference type="PANTHER" id="PTHR10343">
    <property type="entry name" value="5'-AMP-ACTIVATED PROTEIN KINASE , BETA SUBUNIT"/>
    <property type="match status" value="1"/>
</dbReference>
<sequence>MGTFTFKWSVAILLEAAQLECSERRKNLEKPGPPRMSRKLEKRSITPAWKIVSGNHWLCRGLLEQRLRRLNCRSGRPLLLTWFTDFCRPHAAEEVYVTGTFDNWSKSEKLEKVGDHFEKTVTLPETGDSIFYKVRFFSSTSHSPDLPSFWCICPGAAATPRETCATTWRCHKGPSAVGHCDSPSYGL</sequence>
<dbReference type="InterPro" id="IPR032640">
    <property type="entry name" value="AMPK1_CBM"/>
</dbReference>
<dbReference type="InParanoid" id="A0A1J7ING8"/>
<dbReference type="InterPro" id="IPR013783">
    <property type="entry name" value="Ig-like_fold"/>
</dbReference>
<dbReference type="Gene3D" id="2.60.40.10">
    <property type="entry name" value="Immunoglobulins"/>
    <property type="match status" value="1"/>
</dbReference>
<dbReference type="SUPFAM" id="SSF81296">
    <property type="entry name" value="E set domains"/>
    <property type="match status" value="1"/>
</dbReference>
<dbReference type="AlphaFoldDB" id="A0A1J7ING8"/>
<feature type="domain" description="AMP-activated protein kinase glycogen-binding" evidence="3">
    <location>
        <begin position="86"/>
        <end position="129"/>
    </location>
</feature>
<dbReference type="GO" id="GO:0005737">
    <property type="term" value="C:cytoplasm"/>
    <property type="evidence" value="ECO:0007669"/>
    <property type="project" value="TreeGrafter"/>
</dbReference>
<evidence type="ECO:0000313" key="5">
    <source>
        <dbReference type="Proteomes" id="UP000182658"/>
    </source>
</evidence>
<evidence type="ECO:0000313" key="4">
    <source>
        <dbReference type="EMBL" id="OIW29135.1"/>
    </source>
</evidence>
<dbReference type="CDD" id="cd02859">
    <property type="entry name" value="E_set_AMPKbeta_like_N"/>
    <property type="match status" value="1"/>
</dbReference>
<dbReference type="Proteomes" id="UP000182658">
    <property type="component" value="Unassembled WGS sequence"/>
</dbReference>
<dbReference type="PANTHER" id="PTHR10343:SF81">
    <property type="entry name" value="CRUCIFORM DNA-RECOGNIZING PROTEIN 1-RELATED"/>
    <property type="match status" value="1"/>
</dbReference>
<evidence type="ECO:0000256" key="1">
    <source>
        <dbReference type="ARBA" id="ARBA00038216"/>
    </source>
</evidence>
<evidence type="ECO:0000259" key="3">
    <source>
        <dbReference type="Pfam" id="PF16561"/>
    </source>
</evidence>
<dbReference type="InterPro" id="IPR014756">
    <property type="entry name" value="Ig_E-set"/>
</dbReference>
<name>A0A1J7ING8_9PEZI</name>
<gene>
    <name evidence="4" type="ORF">CONLIGDRAFT_645271</name>
</gene>
<protein>
    <recommendedName>
        <fullName evidence="3">AMP-activated protein kinase glycogen-binding domain-containing protein</fullName>
    </recommendedName>
</protein>
<dbReference type="Pfam" id="PF16561">
    <property type="entry name" value="AMPK1_CBM"/>
    <property type="match status" value="1"/>
</dbReference>
<proteinExistence type="inferred from homology"/>
<keyword evidence="5" id="KW-1185">Reference proteome</keyword>
<dbReference type="GO" id="GO:0031588">
    <property type="term" value="C:nucleotide-activated protein kinase complex"/>
    <property type="evidence" value="ECO:0007669"/>
    <property type="project" value="TreeGrafter"/>
</dbReference>
<dbReference type="OrthoDB" id="5873279at2759"/>